<dbReference type="GeneID" id="20642402"/>
<dbReference type="InParanoid" id="G5A0B9"/>
<sequence length="480" mass="52543">MSGLEDLDINALPLNTPLLLMAADGRLLTDGPMVHWVELQQGRDEAVEIRRSGGPKILTSGCSWSHESASMDLDAFTTASGMVALKSRHTGCCLGTPMGRRGHGVECKYAYGGTWQEWRFLKSVFPPNLLCEDLAATALFDSTARRHFTLYLLEAGNSCRTVIEILKLLYGTPHGALTVTERQDQALLKLMYPVASITSIRAMMALVYGANLSLPSKEPTTSITKSEQATVDAKYAADGKSPSEWGEQYVKVEHASVKRIDFDVIPLNSPLVMVSSTGSTLSSSETGSCFIELSYCDDEGLVTIRSADDKTRYLVLNAYRHCVFGSADVALKFKMKLSPTGRLLLVEHLSGCVLETKTRGEHNFAVCRNLYSPESQSWLVFTTQKLVHNNAALVPQKPKRSPDARRQLIMQLALAGKSSSEVGEVLKLLYGSNVPANAPTVANAIRIERLQQILELFEKGVKTQAIGDFLKMMYGTSAPL</sequence>
<dbReference type="EMBL" id="JH159158">
    <property type="protein sequence ID" value="EGZ10508.1"/>
    <property type="molecule type" value="Genomic_DNA"/>
</dbReference>
<keyword evidence="2" id="KW-1185">Reference proteome</keyword>
<reference evidence="1 2" key="1">
    <citation type="journal article" date="2006" name="Science">
        <title>Phytophthora genome sequences uncover evolutionary origins and mechanisms of pathogenesis.</title>
        <authorList>
            <person name="Tyler B.M."/>
            <person name="Tripathy S."/>
            <person name="Zhang X."/>
            <person name="Dehal P."/>
            <person name="Jiang R.H."/>
            <person name="Aerts A."/>
            <person name="Arredondo F.D."/>
            <person name="Baxter L."/>
            <person name="Bensasson D."/>
            <person name="Beynon J.L."/>
            <person name="Chapman J."/>
            <person name="Damasceno C.M."/>
            <person name="Dorrance A.E."/>
            <person name="Dou D."/>
            <person name="Dickerman A.W."/>
            <person name="Dubchak I.L."/>
            <person name="Garbelotto M."/>
            <person name="Gijzen M."/>
            <person name="Gordon S.G."/>
            <person name="Govers F."/>
            <person name="Grunwald N.J."/>
            <person name="Huang W."/>
            <person name="Ivors K.L."/>
            <person name="Jones R.W."/>
            <person name="Kamoun S."/>
            <person name="Krampis K."/>
            <person name="Lamour K.H."/>
            <person name="Lee M.K."/>
            <person name="McDonald W.H."/>
            <person name="Medina M."/>
            <person name="Meijer H.J."/>
            <person name="Nordberg E.K."/>
            <person name="Maclean D.J."/>
            <person name="Ospina-Giraldo M.D."/>
            <person name="Morris P.F."/>
            <person name="Phuntumart V."/>
            <person name="Putnam N.H."/>
            <person name="Rash S."/>
            <person name="Rose J.K."/>
            <person name="Sakihama Y."/>
            <person name="Salamov A.A."/>
            <person name="Savidor A."/>
            <person name="Scheuring C.F."/>
            <person name="Smith B.M."/>
            <person name="Sobral B.W."/>
            <person name="Terry A."/>
            <person name="Torto-Alalibo T.A."/>
            <person name="Win J."/>
            <person name="Xu Z."/>
            <person name="Zhang H."/>
            <person name="Grigoriev I.V."/>
            <person name="Rokhsar D.S."/>
            <person name="Boore J.L."/>
        </authorList>
    </citation>
    <scope>NUCLEOTIDE SEQUENCE [LARGE SCALE GENOMIC DNA]</scope>
    <source>
        <strain evidence="1 2">P6497</strain>
    </source>
</reference>
<dbReference type="Proteomes" id="UP000002640">
    <property type="component" value="Unassembled WGS sequence"/>
</dbReference>
<accession>G5A0B9</accession>
<gene>
    <name evidence="1" type="ORF">PHYSODRAFT_304365</name>
</gene>
<dbReference type="KEGG" id="psoj:PHYSODRAFT_304365"/>
<protein>
    <submittedName>
        <fullName evidence="1">Uncharacterized protein</fullName>
    </submittedName>
</protein>
<dbReference type="AlphaFoldDB" id="G5A0B9"/>
<proteinExistence type="predicted"/>
<evidence type="ECO:0000313" key="1">
    <source>
        <dbReference type="EMBL" id="EGZ10508.1"/>
    </source>
</evidence>
<evidence type="ECO:0000313" key="2">
    <source>
        <dbReference type="Proteomes" id="UP000002640"/>
    </source>
</evidence>
<name>G5A0B9_PHYSP</name>
<dbReference type="RefSeq" id="XP_009533253.1">
    <property type="nucleotide sequence ID" value="XM_009534958.1"/>
</dbReference>
<organism evidence="1 2">
    <name type="scientific">Phytophthora sojae (strain P6497)</name>
    <name type="common">Soybean stem and root rot agent</name>
    <name type="synonym">Phytophthora megasperma f. sp. glycines</name>
    <dbReference type="NCBI Taxonomy" id="1094619"/>
    <lineage>
        <taxon>Eukaryota</taxon>
        <taxon>Sar</taxon>
        <taxon>Stramenopiles</taxon>
        <taxon>Oomycota</taxon>
        <taxon>Peronosporomycetes</taxon>
        <taxon>Peronosporales</taxon>
        <taxon>Peronosporaceae</taxon>
        <taxon>Phytophthora</taxon>
    </lineage>
</organism>